<protein>
    <submittedName>
        <fullName evidence="2">Uncharacterized protein</fullName>
    </submittedName>
</protein>
<organism evidence="2 3">
    <name type="scientific">Collybiopsis luxurians FD-317 M1</name>
    <dbReference type="NCBI Taxonomy" id="944289"/>
    <lineage>
        <taxon>Eukaryota</taxon>
        <taxon>Fungi</taxon>
        <taxon>Dikarya</taxon>
        <taxon>Basidiomycota</taxon>
        <taxon>Agaricomycotina</taxon>
        <taxon>Agaricomycetes</taxon>
        <taxon>Agaricomycetidae</taxon>
        <taxon>Agaricales</taxon>
        <taxon>Marasmiineae</taxon>
        <taxon>Omphalotaceae</taxon>
        <taxon>Collybiopsis</taxon>
        <taxon>Collybiopsis luxurians</taxon>
    </lineage>
</organism>
<accession>A0A0D0CF13</accession>
<sequence>MPDLFDEQNSFLPLFRPVFKKLGITVKHKTAYVPCNPATQPELAPKDESLSIFIDDLVPVFDIVATLSETENHQFMEQVRIAWFSVWPLEEDDILVLLEKENVELEVISKKLNQRRVARAAHHNQIKPGSWRPIFHERLHLSKYAAWAHYVSPPPGPFIMELDLTDPEDWLELATLAICDPTQTQWCKGYRVWSTGADDEEETTDEESEGFSDSHDSLTDMEENEK</sequence>
<gene>
    <name evidence="2" type="ORF">GYMLUDRAFT_247689</name>
</gene>
<dbReference type="HOGENOM" id="CLU_1204902_0_0_1"/>
<evidence type="ECO:0000313" key="3">
    <source>
        <dbReference type="Proteomes" id="UP000053593"/>
    </source>
</evidence>
<dbReference type="EMBL" id="KN834796">
    <property type="protein sequence ID" value="KIK56657.1"/>
    <property type="molecule type" value="Genomic_DNA"/>
</dbReference>
<feature type="region of interest" description="Disordered" evidence="1">
    <location>
        <begin position="197"/>
        <end position="226"/>
    </location>
</feature>
<dbReference type="AlphaFoldDB" id="A0A0D0CF13"/>
<name>A0A0D0CF13_9AGAR</name>
<keyword evidence="3" id="KW-1185">Reference proteome</keyword>
<dbReference type="Proteomes" id="UP000053593">
    <property type="component" value="Unassembled WGS sequence"/>
</dbReference>
<evidence type="ECO:0000256" key="1">
    <source>
        <dbReference type="SAM" id="MobiDB-lite"/>
    </source>
</evidence>
<evidence type="ECO:0000313" key="2">
    <source>
        <dbReference type="EMBL" id="KIK56657.1"/>
    </source>
</evidence>
<proteinExistence type="predicted"/>
<feature type="compositionally biased region" description="Acidic residues" evidence="1">
    <location>
        <begin position="197"/>
        <end position="210"/>
    </location>
</feature>
<reference evidence="2 3" key="1">
    <citation type="submission" date="2014-04" db="EMBL/GenBank/DDBJ databases">
        <title>Evolutionary Origins and Diversification of the Mycorrhizal Mutualists.</title>
        <authorList>
            <consortium name="DOE Joint Genome Institute"/>
            <consortium name="Mycorrhizal Genomics Consortium"/>
            <person name="Kohler A."/>
            <person name="Kuo A."/>
            <person name="Nagy L.G."/>
            <person name="Floudas D."/>
            <person name="Copeland A."/>
            <person name="Barry K.W."/>
            <person name="Cichocki N."/>
            <person name="Veneault-Fourrey C."/>
            <person name="LaButti K."/>
            <person name="Lindquist E.A."/>
            <person name="Lipzen A."/>
            <person name="Lundell T."/>
            <person name="Morin E."/>
            <person name="Murat C."/>
            <person name="Riley R."/>
            <person name="Ohm R."/>
            <person name="Sun H."/>
            <person name="Tunlid A."/>
            <person name="Henrissat B."/>
            <person name="Grigoriev I.V."/>
            <person name="Hibbett D.S."/>
            <person name="Martin F."/>
        </authorList>
    </citation>
    <scope>NUCLEOTIDE SEQUENCE [LARGE SCALE GENOMIC DNA]</scope>
    <source>
        <strain evidence="2 3">FD-317 M1</strain>
    </source>
</reference>